<dbReference type="InterPro" id="IPR043143">
    <property type="entry name" value="Mal/L-sulf/L-lact_DH-like_NADP"/>
</dbReference>
<dbReference type="AlphaFoldDB" id="A0A369AJU0"/>
<dbReference type="Proteomes" id="UP000253506">
    <property type="component" value="Unassembled WGS sequence"/>
</dbReference>
<dbReference type="GO" id="GO:0016491">
    <property type="term" value="F:oxidoreductase activity"/>
    <property type="evidence" value="ECO:0007669"/>
    <property type="project" value="UniProtKB-KW"/>
</dbReference>
<dbReference type="EMBL" id="QPJQ01000002">
    <property type="protein sequence ID" value="RCX08407.1"/>
    <property type="molecule type" value="Genomic_DNA"/>
</dbReference>
<dbReference type="PANTHER" id="PTHR11091:SF0">
    <property type="entry name" value="MALATE DEHYDROGENASE"/>
    <property type="match status" value="1"/>
</dbReference>
<organism evidence="3 4">
    <name type="scientific">Marinomonas foliarum</name>
    <dbReference type="NCBI Taxonomy" id="491950"/>
    <lineage>
        <taxon>Bacteria</taxon>
        <taxon>Pseudomonadati</taxon>
        <taxon>Pseudomonadota</taxon>
        <taxon>Gammaproteobacteria</taxon>
        <taxon>Oceanospirillales</taxon>
        <taxon>Oceanospirillaceae</taxon>
        <taxon>Marinomonas</taxon>
    </lineage>
</organism>
<protein>
    <submittedName>
        <fullName evidence="3">LDH2 family malate/lactate/ureidoglycolate dehydrogenase</fullName>
    </submittedName>
</protein>
<dbReference type="InterPro" id="IPR043144">
    <property type="entry name" value="Mal/L-sulf/L-lact_DH-like_ah"/>
</dbReference>
<comment type="caution">
    <text evidence="3">The sequence shown here is derived from an EMBL/GenBank/DDBJ whole genome shotgun (WGS) entry which is preliminary data.</text>
</comment>
<evidence type="ECO:0000256" key="2">
    <source>
        <dbReference type="ARBA" id="ARBA00023002"/>
    </source>
</evidence>
<dbReference type="InterPro" id="IPR036111">
    <property type="entry name" value="Mal/L-sulfo/L-lacto_DH-like_sf"/>
</dbReference>
<comment type="similarity">
    <text evidence="1">Belongs to the LDH2/MDH2 oxidoreductase family.</text>
</comment>
<evidence type="ECO:0000313" key="4">
    <source>
        <dbReference type="Proteomes" id="UP000253506"/>
    </source>
</evidence>
<reference evidence="3 4" key="1">
    <citation type="submission" date="2018-07" db="EMBL/GenBank/DDBJ databases">
        <title>Genomic Encyclopedia of Type Strains, Phase III (KMG-III): the genomes of soil and plant-associated and newly described type strains.</title>
        <authorList>
            <person name="Whitman W."/>
        </authorList>
    </citation>
    <scope>NUCLEOTIDE SEQUENCE [LARGE SCALE GENOMIC DNA]</scope>
    <source>
        <strain evidence="3 4">CECT 7731</strain>
    </source>
</reference>
<name>A0A369AJU0_9GAMM</name>
<dbReference type="OrthoDB" id="9769447at2"/>
<evidence type="ECO:0000313" key="3">
    <source>
        <dbReference type="EMBL" id="RCX08407.1"/>
    </source>
</evidence>
<dbReference type="RefSeq" id="WP_114410540.1">
    <property type="nucleotide sequence ID" value="NZ_QPJQ01000002.1"/>
</dbReference>
<proteinExistence type="inferred from homology"/>
<dbReference type="Pfam" id="PF02615">
    <property type="entry name" value="Ldh_2"/>
    <property type="match status" value="1"/>
</dbReference>
<dbReference type="Gene3D" id="1.10.1530.10">
    <property type="match status" value="1"/>
</dbReference>
<keyword evidence="2" id="KW-0560">Oxidoreductase</keyword>
<sequence>MSDNITLSLNQVRELSESVLTNNGFNAEHASAITDIIYTNQLGDCHSHGLYRLFMCVESIRSGRASGTAEPTISDVGPAVVRADANDAVSLLAMKAAMPLLIEKAKKNGVAALAINRCFHFSALWPEVEMLSAAGLVGMAMLPSHAWVAPAGGKRGLLGTNPFAFSWPRHGKAPFTFDFATSQFARGEIELYRRAGKPLPEGVAIDSEGNPTTDAEAAMNGAMLTFGGHKGSALSLMIELMAGPLIDDLTSKESMEAAGGKPEAPYHGEIIIAFDPNMLSGGHAVENNDRAERLFADVIDQGARLPSQRRQAAQVFNLERNELEVPRALYEDLLKLKKG</sequence>
<accession>A0A369AJU0</accession>
<gene>
    <name evidence="3" type="ORF">DFP77_102102</name>
</gene>
<dbReference type="Gene3D" id="3.30.1370.60">
    <property type="entry name" value="Hypothetical oxidoreductase yiak, domain 2"/>
    <property type="match status" value="1"/>
</dbReference>
<evidence type="ECO:0000256" key="1">
    <source>
        <dbReference type="ARBA" id="ARBA00006056"/>
    </source>
</evidence>
<dbReference type="InterPro" id="IPR003767">
    <property type="entry name" value="Malate/L-lactate_DH-like"/>
</dbReference>
<dbReference type="PANTHER" id="PTHR11091">
    <property type="entry name" value="OXIDOREDUCTASE-RELATED"/>
    <property type="match status" value="1"/>
</dbReference>
<dbReference type="SUPFAM" id="SSF89733">
    <property type="entry name" value="L-sulfolactate dehydrogenase-like"/>
    <property type="match status" value="1"/>
</dbReference>